<reference evidence="1 2" key="1">
    <citation type="submission" date="2023-02" db="EMBL/GenBank/DDBJ databases">
        <title>LHISI_Scaffold_Assembly.</title>
        <authorList>
            <person name="Stuart O.P."/>
            <person name="Cleave R."/>
            <person name="Magrath M.J.L."/>
            <person name="Mikheyev A.S."/>
        </authorList>
    </citation>
    <scope>NUCLEOTIDE SEQUENCE [LARGE SCALE GENOMIC DNA]</scope>
    <source>
        <strain evidence="1">Daus_M_001</strain>
        <tissue evidence="1">Leg muscle</tissue>
    </source>
</reference>
<evidence type="ECO:0000313" key="2">
    <source>
        <dbReference type="Proteomes" id="UP001159363"/>
    </source>
</evidence>
<keyword evidence="2" id="KW-1185">Reference proteome</keyword>
<dbReference type="EMBL" id="JARBHB010000006">
    <property type="protein sequence ID" value="KAJ8881900.1"/>
    <property type="molecule type" value="Genomic_DNA"/>
</dbReference>
<name>A0ABQ9HC97_9NEOP</name>
<gene>
    <name evidence="1" type="ORF">PR048_018386</name>
</gene>
<proteinExistence type="predicted"/>
<organism evidence="1 2">
    <name type="scientific">Dryococelus australis</name>
    <dbReference type="NCBI Taxonomy" id="614101"/>
    <lineage>
        <taxon>Eukaryota</taxon>
        <taxon>Metazoa</taxon>
        <taxon>Ecdysozoa</taxon>
        <taxon>Arthropoda</taxon>
        <taxon>Hexapoda</taxon>
        <taxon>Insecta</taxon>
        <taxon>Pterygota</taxon>
        <taxon>Neoptera</taxon>
        <taxon>Polyneoptera</taxon>
        <taxon>Phasmatodea</taxon>
        <taxon>Verophasmatodea</taxon>
        <taxon>Anareolatae</taxon>
        <taxon>Phasmatidae</taxon>
        <taxon>Eurycanthinae</taxon>
        <taxon>Dryococelus</taxon>
    </lineage>
</organism>
<protein>
    <submittedName>
        <fullName evidence="1">Uncharacterized protein</fullName>
    </submittedName>
</protein>
<sequence>MFFYAAKEPFNVAELDNFKEMIQILRPGYKAPKAKDIEKVQNRSITLAGWSSVKYDPIQAITIHTGQKDTYLKVYDAEW</sequence>
<accession>A0ABQ9HC97</accession>
<dbReference type="Proteomes" id="UP001159363">
    <property type="component" value="Chromosome 5"/>
</dbReference>
<evidence type="ECO:0000313" key="1">
    <source>
        <dbReference type="EMBL" id="KAJ8881900.1"/>
    </source>
</evidence>
<comment type="caution">
    <text evidence="1">The sequence shown here is derived from an EMBL/GenBank/DDBJ whole genome shotgun (WGS) entry which is preliminary data.</text>
</comment>